<accession>A0A9I9D1V0</accession>
<dbReference type="EnsemblPlants" id="MELO3C011577.2.1">
    <property type="protein sequence ID" value="MELO3C011577.2.1"/>
    <property type="gene ID" value="MELO3C011577.2"/>
</dbReference>
<organism evidence="1">
    <name type="scientific">Cucumis melo</name>
    <name type="common">Muskmelon</name>
    <dbReference type="NCBI Taxonomy" id="3656"/>
    <lineage>
        <taxon>Eukaryota</taxon>
        <taxon>Viridiplantae</taxon>
        <taxon>Streptophyta</taxon>
        <taxon>Embryophyta</taxon>
        <taxon>Tracheophyta</taxon>
        <taxon>Spermatophyta</taxon>
        <taxon>Magnoliopsida</taxon>
        <taxon>eudicotyledons</taxon>
        <taxon>Gunneridae</taxon>
        <taxon>Pentapetalae</taxon>
        <taxon>rosids</taxon>
        <taxon>fabids</taxon>
        <taxon>Cucurbitales</taxon>
        <taxon>Cucurbitaceae</taxon>
        <taxon>Benincaseae</taxon>
        <taxon>Cucumis</taxon>
    </lineage>
</organism>
<reference evidence="1" key="1">
    <citation type="submission" date="2023-03" db="UniProtKB">
        <authorList>
            <consortium name="EnsemblPlants"/>
        </authorList>
    </citation>
    <scope>IDENTIFICATION</scope>
</reference>
<name>A0A9I9D1V0_CUCME</name>
<proteinExistence type="predicted"/>
<evidence type="ECO:0000313" key="1">
    <source>
        <dbReference type="EnsemblPlants" id="MELO3C011577.2.1"/>
    </source>
</evidence>
<dbReference type="Gramene" id="MELO3C011577.2.1">
    <property type="protein sequence ID" value="MELO3C011577.2.1"/>
    <property type="gene ID" value="MELO3C011577.2"/>
</dbReference>
<sequence>MEASSTTRRARPGAVACYGEGWIVQQAPREWEIVTATTEFVEMRRWQSELRGQTPVGADTVRLLQI</sequence>
<dbReference type="AlphaFoldDB" id="A0A9I9D1V0"/>
<protein>
    <submittedName>
        <fullName evidence="1">Uncharacterized protein</fullName>
    </submittedName>
</protein>